<dbReference type="InterPro" id="IPR011711">
    <property type="entry name" value="GntR_C"/>
</dbReference>
<keyword evidence="2" id="KW-0238">DNA-binding</keyword>
<dbReference type="PROSITE" id="PS50949">
    <property type="entry name" value="HTH_GNTR"/>
    <property type="match status" value="1"/>
</dbReference>
<evidence type="ECO:0000313" key="5">
    <source>
        <dbReference type="EMBL" id="MEX4008895.1"/>
    </source>
</evidence>
<dbReference type="InterPro" id="IPR036390">
    <property type="entry name" value="WH_DNA-bd_sf"/>
</dbReference>
<dbReference type="Pfam" id="PF00392">
    <property type="entry name" value="GntR"/>
    <property type="match status" value="1"/>
</dbReference>
<comment type="caution">
    <text evidence="5">The sequence shown here is derived from an EMBL/GenBank/DDBJ whole genome shotgun (WGS) entry which is preliminary data.</text>
</comment>
<keyword evidence="1" id="KW-0805">Transcription regulation</keyword>
<proteinExistence type="predicted"/>
<evidence type="ECO:0000256" key="1">
    <source>
        <dbReference type="ARBA" id="ARBA00023015"/>
    </source>
</evidence>
<dbReference type="SUPFAM" id="SSF46785">
    <property type="entry name" value="Winged helix' DNA-binding domain"/>
    <property type="match status" value="1"/>
</dbReference>
<dbReference type="InterPro" id="IPR008920">
    <property type="entry name" value="TF_FadR/GntR_C"/>
</dbReference>
<name>A0ABV3WW69_9HYPH</name>
<dbReference type="Gene3D" id="1.20.120.530">
    <property type="entry name" value="GntR ligand-binding domain-like"/>
    <property type="match status" value="1"/>
</dbReference>
<accession>A0ABV3WW69</accession>
<dbReference type="Gene3D" id="1.10.10.10">
    <property type="entry name" value="Winged helix-like DNA-binding domain superfamily/Winged helix DNA-binding domain"/>
    <property type="match status" value="1"/>
</dbReference>
<evidence type="ECO:0000256" key="3">
    <source>
        <dbReference type="ARBA" id="ARBA00023163"/>
    </source>
</evidence>
<organism evidence="5 6">
    <name type="scientific">Neoaquamicrobium sediminum</name>
    <dbReference type="NCBI Taxonomy" id="1849104"/>
    <lineage>
        <taxon>Bacteria</taxon>
        <taxon>Pseudomonadati</taxon>
        <taxon>Pseudomonadota</taxon>
        <taxon>Alphaproteobacteria</taxon>
        <taxon>Hyphomicrobiales</taxon>
        <taxon>Phyllobacteriaceae</taxon>
        <taxon>Neoaquamicrobium</taxon>
    </lineage>
</organism>
<reference evidence="5 6" key="1">
    <citation type="submission" date="2024-01" db="EMBL/GenBank/DDBJ databases">
        <title>New evidence supports the origin of RcGTA from prophage.</title>
        <authorList>
            <person name="Xu Y."/>
            <person name="Liu B."/>
            <person name="Chen F."/>
        </authorList>
    </citation>
    <scope>NUCLEOTIDE SEQUENCE [LARGE SCALE GENOMIC DNA]</scope>
    <source>
        <strain evidence="5 6">CBW1107-2</strain>
    </source>
</reference>
<dbReference type="SUPFAM" id="SSF48008">
    <property type="entry name" value="GntR ligand-binding domain-like"/>
    <property type="match status" value="1"/>
</dbReference>
<evidence type="ECO:0000256" key="2">
    <source>
        <dbReference type="ARBA" id="ARBA00023125"/>
    </source>
</evidence>
<gene>
    <name evidence="5" type="ORF">V1479_16420</name>
</gene>
<dbReference type="PANTHER" id="PTHR43537:SF39">
    <property type="entry name" value="HTH-TYPE TRANSCRIPTIONAL REGULATOR MCBR"/>
    <property type="match status" value="1"/>
</dbReference>
<dbReference type="CDD" id="cd07377">
    <property type="entry name" value="WHTH_GntR"/>
    <property type="match status" value="1"/>
</dbReference>
<keyword evidence="6" id="KW-1185">Reference proteome</keyword>
<dbReference type="SMART" id="SM00895">
    <property type="entry name" value="FCD"/>
    <property type="match status" value="1"/>
</dbReference>
<dbReference type="Proteomes" id="UP001559025">
    <property type="component" value="Unassembled WGS sequence"/>
</dbReference>
<evidence type="ECO:0000259" key="4">
    <source>
        <dbReference type="PROSITE" id="PS50949"/>
    </source>
</evidence>
<evidence type="ECO:0000313" key="6">
    <source>
        <dbReference type="Proteomes" id="UP001559025"/>
    </source>
</evidence>
<dbReference type="InterPro" id="IPR000524">
    <property type="entry name" value="Tscrpt_reg_HTH_GntR"/>
</dbReference>
<sequence>MLDLPKPPMVGTMECGRSALEFDDYMQGPPDIQSKSLSAQIYAQLKYQLMAARLQPGDRLKIRDMAQSLGTSETPVREALLQLVRDGALEMKPGYYIRVRRLTLREYLELREIRLLLEPHAALKALPNVDDAFIAELEQIHETLIRAELEKDYPTALLANYEFHFSVYRRSEMPQLIDILERLWVQIGPLLNFLYPFGHPSYDGPHQHLNVIAALRNRDADALADAFRDDLIEGGRSFLKYLESIEPEKQP</sequence>
<keyword evidence="3" id="KW-0804">Transcription</keyword>
<dbReference type="PANTHER" id="PTHR43537">
    <property type="entry name" value="TRANSCRIPTIONAL REGULATOR, GNTR FAMILY"/>
    <property type="match status" value="1"/>
</dbReference>
<dbReference type="InterPro" id="IPR036388">
    <property type="entry name" value="WH-like_DNA-bd_sf"/>
</dbReference>
<protein>
    <submittedName>
        <fullName evidence="5">GntR family transcriptional regulator</fullName>
    </submittedName>
</protein>
<dbReference type="RefSeq" id="WP_368803862.1">
    <property type="nucleotide sequence ID" value="NZ_JAZHFV010000005.1"/>
</dbReference>
<feature type="domain" description="HTH gntR-type" evidence="4">
    <location>
        <begin position="35"/>
        <end position="102"/>
    </location>
</feature>
<dbReference type="SMART" id="SM00345">
    <property type="entry name" value="HTH_GNTR"/>
    <property type="match status" value="1"/>
</dbReference>
<dbReference type="EMBL" id="JAZHFV010000005">
    <property type="protein sequence ID" value="MEX4008895.1"/>
    <property type="molecule type" value="Genomic_DNA"/>
</dbReference>
<dbReference type="Pfam" id="PF07729">
    <property type="entry name" value="FCD"/>
    <property type="match status" value="1"/>
</dbReference>